<comment type="caution">
    <text evidence="1">The sequence shown here is derived from an EMBL/GenBank/DDBJ whole genome shotgun (WGS) entry which is preliminary data.</text>
</comment>
<dbReference type="RefSeq" id="WP_255901145.1">
    <property type="nucleotide sequence ID" value="NZ_JAFMZO010000002.1"/>
</dbReference>
<dbReference type="Proteomes" id="UP001597387">
    <property type="component" value="Unassembled WGS sequence"/>
</dbReference>
<name>A0ABW4ZMP9_9SPHI</name>
<sequence length="100" mass="11657">MYLKFRTTRSVPKRVLCETTLFVDGIPAYYDLIREGIKFSYSPSYENVIDPLPRFTIWNDGFDWFIDSPDIDSIDRETITLAIKEIDSDCLPNRTNPNLS</sequence>
<evidence type="ECO:0008006" key="3">
    <source>
        <dbReference type="Google" id="ProtNLM"/>
    </source>
</evidence>
<reference evidence="2" key="1">
    <citation type="journal article" date="2019" name="Int. J. Syst. Evol. Microbiol.">
        <title>The Global Catalogue of Microorganisms (GCM) 10K type strain sequencing project: providing services to taxonomists for standard genome sequencing and annotation.</title>
        <authorList>
            <consortium name="The Broad Institute Genomics Platform"/>
            <consortium name="The Broad Institute Genome Sequencing Center for Infectious Disease"/>
            <person name="Wu L."/>
            <person name="Ma J."/>
        </authorList>
    </citation>
    <scope>NUCLEOTIDE SEQUENCE [LARGE SCALE GENOMIC DNA]</scope>
    <source>
        <strain evidence="2">KCTC 42217</strain>
    </source>
</reference>
<keyword evidence="2" id="KW-1185">Reference proteome</keyword>
<evidence type="ECO:0000313" key="2">
    <source>
        <dbReference type="Proteomes" id="UP001597387"/>
    </source>
</evidence>
<organism evidence="1 2">
    <name type="scientific">Paradesertivirga mongoliensis</name>
    <dbReference type="NCBI Taxonomy" id="2100740"/>
    <lineage>
        <taxon>Bacteria</taxon>
        <taxon>Pseudomonadati</taxon>
        <taxon>Bacteroidota</taxon>
        <taxon>Sphingobacteriia</taxon>
        <taxon>Sphingobacteriales</taxon>
        <taxon>Sphingobacteriaceae</taxon>
        <taxon>Paradesertivirga</taxon>
    </lineage>
</organism>
<accession>A0ABW4ZMP9</accession>
<evidence type="ECO:0000313" key="1">
    <source>
        <dbReference type="EMBL" id="MFD2163278.1"/>
    </source>
</evidence>
<protein>
    <recommendedName>
        <fullName evidence="3">Transposase</fullName>
    </recommendedName>
</protein>
<proteinExistence type="predicted"/>
<dbReference type="EMBL" id="JBHUHZ010000002">
    <property type="protein sequence ID" value="MFD2163278.1"/>
    <property type="molecule type" value="Genomic_DNA"/>
</dbReference>
<gene>
    <name evidence="1" type="ORF">ACFSJU_12805</name>
</gene>